<comment type="similarity">
    <text evidence="4 5">Belongs to the universal ribosomal protein uL14 family.</text>
</comment>
<name>A0ABP9CDJ1_9ACTN</name>
<comment type="similarity">
    <text evidence="1">Belongs to the universal ribosomal protein uS17 family.</text>
</comment>
<proteinExistence type="inferred from homology"/>
<evidence type="ECO:0000256" key="6">
    <source>
        <dbReference type="RuleBase" id="RU003950"/>
    </source>
</evidence>
<dbReference type="InterPro" id="IPR005745">
    <property type="entry name" value="Ribosomal_uL14_bac-type"/>
</dbReference>
<evidence type="ECO:0000256" key="3">
    <source>
        <dbReference type="ARBA" id="ARBA00023274"/>
    </source>
</evidence>
<keyword evidence="2 4" id="KW-0689">Ribosomal protein</keyword>
<protein>
    <recommendedName>
        <fullName evidence="4">Large ribosomal subunit protein uL14</fullName>
    </recommendedName>
</protein>
<evidence type="ECO:0000256" key="2">
    <source>
        <dbReference type="ARBA" id="ARBA00022980"/>
    </source>
</evidence>
<feature type="region of interest" description="Disordered" evidence="7">
    <location>
        <begin position="1"/>
        <end position="21"/>
    </location>
</feature>
<dbReference type="CDD" id="cd00364">
    <property type="entry name" value="Ribosomal_uS17"/>
    <property type="match status" value="1"/>
</dbReference>
<keyword evidence="3 4" id="KW-0687">Ribonucleoprotein</keyword>
<dbReference type="NCBIfam" id="TIGR01067">
    <property type="entry name" value="rplN_bact"/>
    <property type="match status" value="1"/>
</dbReference>
<dbReference type="PROSITE" id="PS00049">
    <property type="entry name" value="RIBOSOMAL_L14"/>
    <property type="match status" value="1"/>
</dbReference>
<evidence type="ECO:0000256" key="5">
    <source>
        <dbReference type="RuleBase" id="RU003949"/>
    </source>
</evidence>
<keyword evidence="4 6" id="KW-0699">rRNA-binding</keyword>
<dbReference type="PANTHER" id="PTHR11761">
    <property type="entry name" value="50S/60S RIBOSOMAL PROTEIN L14/L23"/>
    <property type="match status" value="1"/>
</dbReference>
<dbReference type="Gene3D" id="2.40.150.20">
    <property type="entry name" value="Ribosomal protein L14"/>
    <property type="match status" value="1"/>
</dbReference>
<keyword evidence="9" id="KW-1185">Reference proteome</keyword>
<evidence type="ECO:0000256" key="1">
    <source>
        <dbReference type="ARBA" id="ARBA00010254"/>
    </source>
</evidence>
<accession>A0ABP9CDJ1</accession>
<dbReference type="Pfam" id="PF00238">
    <property type="entry name" value="Ribosomal_L14"/>
    <property type="match status" value="1"/>
</dbReference>
<evidence type="ECO:0000313" key="9">
    <source>
        <dbReference type="Proteomes" id="UP001500839"/>
    </source>
</evidence>
<reference evidence="9" key="1">
    <citation type="journal article" date="2019" name="Int. J. Syst. Evol. Microbiol.">
        <title>The Global Catalogue of Microorganisms (GCM) 10K type strain sequencing project: providing services to taxonomists for standard genome sequencing and annotation.</title>
        <authorList>
            <consortium name="The Broad Institute Genomics Platform"/>
            <consortium name="The Broad Institute Genome Sequencing Center for Infectious Disease"/>
            <person name="Wu L."/>
            <person name="Ma J."/>
        </authorList>
    </citation>
    <scope>NUCLEOTIDE SEQUENCE [LARGE SCALE GENOMIC DNA]</scope>
    <source>
        <strain evidence="9">JCM 18542</strain>
    </source>
</reference>
<dbReference type="InterPro" id="IPR019972">
    <property type="entry name" value="Ribosomal_uL14_CS"/>
</dbReference>
<dbReference type="SMART" id="SM01374">
    <property type="entry name" value="Ribosomal_L14"/>
    <property type="match status" value="1"/>
</dbReference>
<dbReference type="SUPFAM" id="SSF50249">
    <property type="entry name" value="Nucleic acid-binding proteins"/>
    <property type="match status" value="1"/>
</dbReference>
<dbReference type="CDD" id="cd00337">
    <property type="entry name" value="Ribosomal_uL14"/>
    <property type="match status" value="1"/>
</dbReference>
<evidence type="ECO:0000256" key="7">
    <source>
        <dbReference type="SAM" id="MobiDB-lite"/>
    </source>
</evidence>
<dbReference type="Gene3D" id="2.40.50.140">
    <property type="entry name" value="Nucleic acid-binding proteins"/>
    <property type="match status" value="1"/>
</dbReference>
<keyword evidence="4 6" id="KW-0694">RNA-binding</keyword>
<dbReference type="InterPro" id="IPR012340">
    <property type="entry name" value="NA-bd_OB-fold"/>
</dbReference>
<comment type="function">
    <text evidence="4 6">Binds to 23S rRNA. Forms part of two intersubunit bridges in the 70S ribosome.</text>
</comment>
<organism evidence="8 9">
    <name type="scientific">Tomitella cavernea</name>
    <dbReference type="NCBI Taxonomy" id="1387982"/>
    <lineage>
        <taxon>Bacteria</taxon>
        <taxon>Bacillati</taxon>
        <taxon>Actinomycetota</taxon>
        <taxon>Actinomycetes</taxon>
        <taxon>Mycobacteriales</taxon>
        <taxon>Tomitella</taxon>
    </lineage>
</organism>
<feature type="compositionally biased region" description="Low complexity" evidence="7">
    <location>
        <begin position="7"/>
        <end position="17"/>
    </location>
</feature>
<dbReference type="PANTHER" id="PTHR11761:SF3">
    <property type="entry name" value="LARGE RIBOSOMAL SUBUNIT PROTEIN UL14M"/>
    <property type="match status" value="1"/>
</dbReference>
<feature type="region of interest" description="Disordered" evidence="7">
    <location>
        <begin position="61"/>
        <end position="85"/>
    </location>
</feature>
<dbReference type="InterPro" id="IPR000266">
    <property type="entry name" value="Ribosomal_uS17"/>
</dbReference>
<gene>
    <name evidence="4" type="primary">rplN</name>
    <name evidence="8" type="ORF">GCM10023353_08700</name>
</gene>
<dbReference type="HAMAP" id="MF_01367">
    <property type="entry name" value="Ribosomal_uL14"/>
    <property type="match status" value="1"/>
</dbReference>
<dbReference type="EMBL" id="BAABKQ010000001">
    <property type="protein sequence ID" value="GAA4807472.1"/>
    <property type="molecule type" value="Genomic_DNA"/>
</dbReference>
<comment type="caution">
    <text evidence="8">The sequence shown here is derived from an EMBL/GenBank/DDBJ whole genome shotgun (WGS) entry which is preliminary data.</text>
</comment>
<evidence type="ECO:0000256" key="4">
    <source>
        <dbReference type="HAMAP-Rule" id="MF_01367"/>
    </source>
</evidence>
<dbReference type="Proteomes" id="UP001500839">
    <property type="component" value="Unassembled WGS sequence"/>
</dbReference>
<dbReference type="SUPFAM" id="SSF50193">
    <property type="entry name" value="Ribosomal protein L14"/>
    <property type="match status" value="1"/>
</dbReference>
<dbReference type="Pfam" id="PF00366">
    <property type="entry name" value="Ribosomal_S17"/>
    <property type="match status" value="1"/>
</dbReference>
<sequence length="297" mass="32564">MSEDKTVSTTENAASTEAADERGRRKIRIGYVVSDKMEKTIVVELEDRVKHPLYGKIIRRTSKVKAHDENGQAGRGRPRPVDGDPAHVRHQALAAGRGPREGQVVLGAAGRSRKRGPGRTGARPNPYDGLVCRTGSRPCGVPRHRAGVRPAGRANDRVRRVGNPAHIESRSRRTLVIQQESRVRVADNTGAKEILCIRVLGGSGRRYAGIGDVIVGTVKDAIPGGNVKRGDLVKAVIVRTKKERRRPDGSYIRFDENAAVIIKPDNDPRGTRIFGPVGRELRDKKYMRIISLAPEVL</sequence>
<comment type="subunit">
    <text evidence="4">Part of the 50S ribosomal subunit. Forms a cluster with proteins L3 and L19. In the 70S ribosome, L14 and L19 interact and together make contacts with the 16S rRNA in bridges B5 and B8.</text>
</comment>
<evidence type="ECO:0000313" key="8">
    <source>
        <dbReference type="EMBL" id="GAA4807472.1"/>
    </source>
</evidence>
<dbReference type="InterPro" id="IPR036853">
    <property type="entry name" value="Ribosomal_uL14_sf"/>
</dbReference>
<feature type="region of interest" description="Disordered" evidence="7">
    <location>
        <begin position="108"/>
        <end position="129"/>
    </location>
</feature>
<dbReference type="InterPro" id="IPR000218">
    <property type="entry name" value="Ribosomal_uL14"/>
</dbReference>